<keyword evidence="2 12" id="KW-0235">DNA replication</keyword>
<feature type="binding site" evidence="12">
    <location>
        <position position="436"/>
    </location>
    <ligand>
        <name>Zn(2+)</name>
        <dbReference type="ChEBI" id="CHEBI:29105"/>
        <label>1</label>
    </ligand>
</feature>
<dbReference type="NCBIfam" id="NF004067">
    <property type="entry name" value="PRK05580.1-4"/>
    <property type="match status" value="1"/>
</dbReference>
<dbReference type="NCBIfam" id="TIGR00595">
    <property type="entry name" value="priA"/>
    <property type="match status" value="1"/>
</dbReference>
<evidence type="ECO:0000256" key="10">
    <source>
        <dbReference type="ARBA" id="ARBA00023235"/>
    </source>
</evidence>
<feature type="binding site" evidence="12">
    <location>
        <position position="445"/>
    </location>
    <ligand>
        <name>Zn(2+)</name>
        <dbReference type="ChEBI" id="CHEBI:29105"/>
        <label>2</label>
    </ligand>
</feature>
<protein>
    <recommendedName>
        <fullName evidence="12">Replication restart protein PriA</fullName>
    </recommendedName>
    <alternativeName>
        <fullName evidence="12">ATP-dependent DNA helicase PriA</fullName>
        <ecNumber evidence="12">5.6.2.4</ecNumber>
    </alternativeName>
    <alternativeName>
        <fullName evidence="12">DNA 3'-5' helicase PriA</fullName>
    </alternativeName>
</protein>
<dbReference type="InterPro" id="IPR014001">
    <property type="entry name" value="Helicase_ATP-bd"/>
</dbReference>
<evidence type="ECO:0000256" key="5">
    <source>
        <dbReference type="ARBA" id="ARBA00022801"/>
    </source>
</evidence>
<comment type="similarity">
    <text evidence="12">Belongs to the helicase family. PriA subfamily.</text>
</comment>
<dbReference type="GO" id="GO:0008270">
    <property type="term" value="F:zinc ion binding"/>
    <property type="evidence" value="ECO:0007669"/>
    <property type="project" value="UniProtKB-UniRule"/>
</dbReference>
<dbReference type="AlphaFoldDB" id="A0A0B3YBF0"/>
<feature type="binding site" evidence="12">
    <location>
        <position position="479"/>
    </location>
    <ligand>
        <name>Zn(2+)</name>
        <dbReference type="ChEBI" id="CHEBI:29105"/>
        <label>1</label>
    </ligand>
</feature>
<dbReference type="PROSITE" id="PS51192">
    <property type="entry name" value="HELICASE_ATP_BIND_1"/>
    <property type="match status" value="1"/>
</dbReference>
<dbReference type="GO" id="GO:0006302">
    <property type="term" value="P:double-strand break repair"/>
    <property type="evidence" value="ECO:0007669"/>
    <property type="project" value="InterPro"/>
</dbReference>
<dbReference type="InterPro" id="IPR040498">
    <property type="entry name" value="PriA_CRR"/>
</dbReference>
<reference evidence="14 15" key="1">
    <citation type="submission" date="2014-12" db="EMBL/GenBank/DDBJ databases">
        <title>Genome sequencing of Alteromonas marina AD001.</title>
        <authorList>
            <person name="Adrian T.G.S."/>
            <person name="Chan K.G."/>
        </authorList>
    </citation>
    <scope>NUCLEOTIDE SEQUENCE [LARGE SCALE GENOMIC DNA]</scope>
    <source>
        <strain evidence="14 15">AD001</strain>
    </source>
</reference>
<dbReference type="GO" id="GO:0003677">
    <property type="term" value="F:DNA binding"/>
    <property type="evidence" value="ECO:0007669"/>
    <property type="project" value="UniProtKB-UniRule"/>
</dbReference>
<feature type="binding site" evidence="12">
    <location>
        <position position="476"/>
    </location>
    <ligand>
        <name>Zn(2+)</name>
        <dbReference type="ChEBI" id="CHEBI:29105"/>
        <label>1</label>
    </ligand>
</feature>
<evidence type="ECO:0000256" key="8">
    <source>
        <dbReference type="ARBA" id="ARBA00022840"/>
    </source>
</evidence>
<dbReference type="Pfam" id="PF18319">
    <property type="entry name" value="Zn_ribbon_PriA"/>
    <property type="match status" value="1"/>
</dbReference>
<dbReference type="EMBL" id="JWLW01000010">
    <property type="protein sequence ID" value="KHT55010.1"/>
    <property type="molecule type" value="Genomic_DNA"/>
</dbReference>
<dbReference type="EC" id="5.6.2.4" evidence="12"/>
<keyword evidence="3 12" id="KW-0479">Metal-binding</keyword>
<evidence type="ECO:0000256" key="6">
    <source>
        <dbReference type="ARBA" id="ARBA00022806"/>
    </source>
</evidence>
<keyword evidence="1 12" id="KW-0639">Primosome</keyword>
<evidence type="ECO:0000259" key="13">
    <source>
        <dbReference type="PROSITE" id="PS51192"/>
    </source>
</evidence>
<dbReference type="FunFam" id="3.40.50.300:FF:000489">
    <property type="entry name" value="Primosome assembly protein PriA"/>
    <property type="match status" value="1"/>
</dbReference>
<dbReference type="Pfam" id="PF00270">
    <property type="entry name" value="DEAD"/>
    <property type="match status" value="1"/>
</dbReference>
<comment type="subunit">
    <text evidence="12">Component of the replication restart primosome.</text>
</comment>
<dbReference type="InterPro" id="IPR041222">
    <property type="entry name" value="PriA_3primeBD"/>
</dbReference>
<dbReference type="Pfam" id="PF00271">
    <property type="entry name" value="Helicase_C"/>
    <property type="match status" value="1"/>
</dbReference>
<evidence type="ECO:0000256" key="9">
    <source>
        <dbReference type="ARBA" id="ARBA00023125"/>
    </source>
</evidence>
<dbReference type="InterPro" id="IPR041236">
    <property type="entry name" value="PriA_C"/>
</dbReference>
<feature type="binding site" evidence="12">
    <location>
        <position position="466"/>
    </location>
    <ligand>
        <name>Zn(2+)</name>
        <dbReference type="ChEBI" id="CHEBI:29105"/>
        <label>2</label>
    </ligand>
</feature>
<dbReference type="InterPro" id="IPR011545">
    <property type="entry name" value="DEAD/DEAH_box_helicase_dom"/>
</dbReference>
<dbReference type="SMART" id="SM00490">
    <property type="entry name" value="HELICc"/>
    <property type="match status" value="1"/>
</dbReference>
<dbReference type="GO" id="GO:0016887">
    <property type="term" value="F:ATP hydrolysis activity"/>
    <property type="evidence" value="ECO:0007669"/>
    <property type="project" value="RHEA"/>
</dbReference>
<feature type="binding site" evidence="12">
    <location>
        <position position="448"/>
    </location>
    <ligand>
        <name>Zn(2+)</name>
        <dbReference type="ChEBI" id="CHEBI:29105"/>
        <label>2</label>
    </ligand>
</feature>
<gene>
    <name evidence="12" type="primary">priA</name>
    <name evidence="14" type="ORF">RJ41_05395</name>
</gene>
<proteinExistence type="inferred from homology"/>
<keyword evidence="8 12" id="KW-0067">ATP-binding</keyword>
<dbReference type="GO" id="GO:0006310">
    <property type="term" value="P:DNA recombination"/>
    <property type="evidence" value="ECO:0007669"/>
    <property type="project" value="InterPro"/>
</dbReference>
<dbReference type="FunFam" id="3.40.1440.60:FF:000001">
    <property type="entry name" value="Primosomal protein N"/>
    <property type="match status" value="1"/>
</dbReference>
<sequence length="729" mass="80704">MAFIQVAVPVPLRQLFTYTHNNALSAGVRVVVPFGPRKLVGVVVETLHRPESDIENSNKLKAIESVLDDSPVIDEVLLKMAQWLWQYYHHAPGEVLHAMLPVLLRKGESAAPIPQDMLMLTEEGRQRDADTLSRAPKQQACFTAMAGGALLASQARKQYGAPAVKALVEKSLASIEEVVPEFKSGSWLASLSVSEKPVPDTEQLVAIAALNRQQGNFAVSLLEGVTGSGKTEVYLQAIEPLLREGKQVLILVPEIGLTPQTVSRFEKRFGIAVGVLHSQLSDKERLQVWQRAKAGELGIIIGTRSAIFTPLHNPGMLIVDEEHDESFKQQDGLRYHARDLAAMRAKQHNIPLLLSSATPALETLNNALSGRYAHLQLTKRAGGAKSTHQHVLDARDQPIHYGISQGLLTIMRQHINAGNQVLVFVNRRGYAPALLCHHCGETVMCKRCDRPYTVHKARNRLQCHHCGGMRSMASNCEACHHNELVTAGTGTEQVEQGLASLFPGVKQVRIDSDTVRGKDKLHQTLDAINRQEYQLLVGTQILSKGHHFPHVTLVAVLDCDGALFSADFRAPEKLAQLVTQLAGRAGRASKPGEMWLQTHNPHHPLLQDLVHNGYGHFARHALMERKAAGLPPFVSQFVIRAEATDSSLAYRFLQDSKQVFLQQHAIELNGPFPCLIEKRQGRFRFMLVCSHEKRAPLHNALRLALPFLQALPQAMKVRWSIDIDPTDFS</sequence>
<comment type="cofactor">
    <cofactor evidence="12">
        <name>Zn(2+)</name>
        <dbReference type="ChEBI" id="CHEBI:29105"/>
    </cofactor>
    <text evidence="12">Binds 2 zinc ions per subunit.</text>
</comment>
<dbReference type="InterPro" id="IPR005259">
    <property type="entry name" value="PriA"/>
</dbReference>
<name>A0A0B3YBF0_9ALTE</name>
<dbReference type="Proteomes" id="UP000031197">
    <property type="component" value="Unassembled WGS sequence"/>
</dbReference>
<feature type="binding site" evidence="12">
    <location>
        <position position="439"/>
    </location>
    <ligand>
        <name>Zn(2+)</name>
        <dbReference type="ChEBI" id="CHEBI:29105"/>
        <label>1</label>
    </ligand>
</feature>
<comment type="function">
    <text evidence="12">Initiates the restart of stalled replication forks, which reloads the replicative helicase on sites other than the origin of replication. Recognizes and binds to abandoned replication forks and remodels them to uncover a helicase loading site. Promotes assembly of the primosome at these replication forks.</text>
</comment>
<dbReference type="CDD" id="cd17929">
    <property type="entry name" value="DEXHc_priA"/>
    <property type="match status" value="1"/>
</dbReference>
<keyword evidence="6 12" id="KW-0347">Helicase</keyword>
<evidence type="ECO:0000313" key="15">
    <source>
        <dbReference type="Proteomes" id="UP000031197"/>
    </source>
</evidence>
<dbReference type="InterPro" id="IPR001650">
    <property type="entry name" value="Helicase_C-like"/>
</dbReference>
<dbReference type="PANTHER" id="PTHR30580:SF0">
    <property type="entry name" value="PRIMOSOMAL PROTEIN N"/>
    <property type="match status" value="1"/>
</dbReference>
<keyword evidence="4 12" id="KW-0547">Nucleotide-binding</keyword>
<organism evidence="14 15">
    <name type="scientific">Alteromonas marina</name>
    <dbReference type="NCBI Taxonomy" id="203795"/>
    <lineage>
        <taxon>Bacteria</taxon>
        <taxon>Pseudomonadati</taxon>
        <taxon>Pseudomonadota</taxon>
        <taxon>Gammaproteobacteria</taxon>
        <taxon>Alteromonadales</taxon>
        <taxon>Alteromonadaceae</taxon>
        <taxon>Alteromonas/Salinimonas group</taxon>
        <taxon>Alteromonas</taxon>
    </lineage>
</organism>
<dbReference type="Gene3D" id="3.40.1440.60">
    <property type="entry name" value="PriA, 3(prime) DNA-binding domain"/>
    <property type="match status" value="1"/>
</dbReference>
<evidence type="ECO:0000256" key="3">
    <source>
        <dbReference type="ARBA" id="ARBA00022723"/>
    </source>
</evidence>
<keyword evidence="9 12" id="KW-0238">DNA-binding</keyword>
<keyword evidence="15" id="KW-1185">Reference proteome</keyword>
<dbReference type="NCBIfam" id="NF004065">
    <property type="entry name" value="PRK05580.1-1"/>
    <property type="match status" value="1"/>
</dbReference>
<dbReference type="GO" id="GO:0006269">
    <property type="term" value="P:DNA replication, synthesis of primer"/>
    <property type="evidence" value="ECO:0007669"/>
    <property type="project" value="UniProtKB-KW"/>
</dbReference>
<dbReference type="InterPro" id="IPR042115">
    <property type="entry name" value="PriA_3primeBD_sf"/>
</dbReference>
<evidence type="ECO:0000313" key="14">
    <source>
        <dbReference type="EMBL" id="KHT55010.1"/>
    </source>
</evidence>
<feature type="binding site" evidence="12">
    <location>
        <position position="463"/>
    </location>
    <ligand>
        <name>Zn(2+)</name>
        <dbReference type="ChEBI" id="CHEBI:29105"/>
        <label>2</label>
    </ligand>
</feature>
<comment type="caution">
    <text evidence="14">The sequence shown here is derived from an EMBL/GenBank/DDBJ whole genome shotgun (WGS) entry which is preliminary data.</text>
</comment>
<dbReference type="Pfam" id="PF17764">
    <property type="entry name" value="PriA_3primeBD"/>
    <property type="match status" value="1"/>
</dbReference>
<comment type="catalytic activity">
    <reaction evidence="11 12">
        <text>ATP + H2O = ADP + phosphate + H(+)</text>
        <dbReference type="Rhea" id="RHEA:13065"/>
        <dbReference type="ChEBI" id="CHEBI:15377"/>
        <dbReference type="ChEBI" id="CHEBI:15378"/>
        <dbReference type="ChEBI" id="CHEBI:30616"/>
        <dbReference type="ChEBI" id="CHEBI:43474"/>
        <dbReference type="ChEBI" id="CHEBI:456216"/>
        <dbReference type="EC" id="5.6.2.4"/>
    </reaction>
</comment>
<dbReference type="SUPFAM" id="SSF52540">
    <property type="entry name" value="P-loop containing nucleoside triphosphate hydrolases"/>
    <property type="match status" value="2"/>
</dbReference>
<evidence type="ECO:0000256" key="11">
    <source>
        <dbReference type="ARBA" id="ARBA00048988"/>
    </source>
</evidence>
<dbReference type="SMART" id="SM00487">
    <property type="entry name" value="DEXDc"/>
    <property type="match status" value="1"/>
</dbReference>
<keyword evidence="5 12" id="KW-0378">Hydrolase</keyword>
<dbReference type="Pfam" id="PF18074">
    <property type="entry name" value="PriA_C"/>
    <property type="match status" value="1"/>
</dbReference>
<dbReference type="GO" id="GO:0006270">
    <property type="term" value="P:DNA replication initiation"/>
    <property type="evidence" value="ECO:0007669"/>
    <property type="project" value="TreeGrafter"/>
</dbReference>
<dbReference type="HAMAP" id="MF_00983">
    <property type="entry name" value="PriA"/>
    <property type="match status" value="1"/>
</dbReference>
<accession>A0A0B3YBF0</accession>
<keyword evidence="7 12" id="KW-0862">Zinc</keyword>
<feature type="domain" description="Helicase ATP-binding" evidence="13">
    <location>
        <begin position="221"/>
        <end position="377"/>
    </location>
</feature>
<evidence type="ECO:0000256" key="2">
    <source>
        <dbReference type="ARBA" id="ARBA00022705"/>
    </source>
</evidence>
<evidence type="ECO:0000256" key="7">
    <source>
        <dbReference type="ARBA" id="ARBA00022833"/>
    </source>
</evidence>
<dbReference type="InterPro" id="IPR027417">
    <property type="entry name" value="P-loop_NTPase"/>
</dbReference>
<dbReference type="GO" id="GO:1990077">
    <property type="term" value="C:primosome complex"/>
    <property type="evidence" value="ECO:0007669"/>
    <property type="project" value="UniProtKB-UniRule"/>
</dbReference>
<evidence type="ECO:0000256" key="1">
    <source>
        <dbReference type="ARBA" id="ARBA00022515"/>
    </source>
</evidence>
<dbReference type="RefSeq" id="WP_039217945.1">
    <property type="nucleotide sequence ID" value="NZ_JWLW01000010.1"/>
</dbReference>
<evidence type="ECO:0000256" key="12">
    <source>
        <dbReference type="HAMAP-Rule" id="MF_00983"/>
    </source>
</evidence>
<evidence type="ECO:0000256" key="4">
    <source>
        <dbReference type="ARBA" id="ARBA00022741"/>
    </source>
</evidence>
<keyword evidence="10 12" id="KW-0413">Isomerase</keyword>
<dbReference type="GO" id="GO:0005524">
    <property type="term" value="F:ATP binding"/>
    <property type="evidence" value="ECO:0007669"/>
    <property type="project" value="UniProtKB-UniRule"/>
</dbReference>
<comment type="catalytic activity">
    <reaction evidence="12">
        <text>Couples ATP hydrolysis with the unwinding of duplex DNA by translocating in the 3'-5' direction.</text>
        <dbReference type="EC" id="5.6.2.4"/>
    </reaction>
</comment>
<dbReference type="GO" id="GO:0043138">
    <property type="term" value="F:3'-5' DNA helicase activity"/>
    <property type="evidence" value="ECO:0007669"/>
    <property type="project" value="UniProtKB-EC"/>
</dbReference>
<dbReference type="OrthoDB" id="9759544at2"/>
<dbReference type="PANTHER" id="PTHR30580">
    <property type="entry name" value="PRIMOSOMAL PROTEIN N"/>
    <property type="match status" value="1"/>
</dbReference>
<dbReference type="Gene3D" id="3.40.50.300">
    <property type="entry name" value="P-loop containing nucleotide triphosphate hydrolases"/>
    <property type="match status" value="2"/>
</dbReference>